<dbReference type="EMBL" id="QEFB01000005">
    <property type="protein sequence ID" value="PWC07421.1"/>
    <property type="molecule type" value="Genomic_DNA"/>
</dbReference>
<feature type="domain" description="Glycosyl transferase family 1" evidence="3">
    <location>
        <begin position="396"/>
        <end position="543"/>
    </location>
</feature>
<dbReference type="PANTHER" id="PTHR12526:SF629">
    <property type="entry name" value="TEICHURONIC ACID BIOSYNTHESIS GLYCOSYLTRANSFERASE TUAH-RELATED"/>
    <property type="match status" value="1"/>
</dbReference>
<evidence type="ECO:0000256" key="1">
    <source>
        <dbReference type="ARBA" id="ARBA00022676"/>
    </source>
</evidence>
<dbReference type="GO" id="GO:0016757">
    <property type="term" value="F:glycosyltransferase activity"/>
    <property type="evidence" value="ECO:0007669"/>
    <property type="project" value="UniProtKB-KW"/>
</dbReference>
<sequence length="607" mass="66459">MRSDCPVPIRSTLTGRGWEFPESRREALLAPVTPDTAQQPRVRGAGRCRVGAAVCGPVRAALSVRPCRADSAAVTIPNPVRQRPERREGRSQVPARIALPAGRHYAITWGISDTYGGMTGALLHRSRAFVRLGGVRVDVLTFDTRPDYPRVEQGLRSSGKIVPGMRLLNVWDWLREHPSPGDYAGVGVSIPGRKSVEGFTPLENTGAYVPGERDGRVMNRTRYDASGSEPLQVDHYRADGSLAVSDRRDVTERGTPGGRSIVLCDPAGNPVKAWNGAWSLYRWWLDEVRDRERATMIVDSKTSARFMVGYKRSNVVSAHVLHGSHLGADGRSIRASRAAVFENPGAFNLLVFLTERQRADALPLLGPRARTAVIPNGREVPRASAAPPPRNVHSGIMLSALDDRKRVDHAVRAIAAARAESTPVTLDIYGDGPKRGRIEAAIERTDGGVRLHGYDPNARNHLRESSFLLLTSKSEGFPLVLVEAMAAGCLPIAYDIPYGPADIIRDGFNGFLVPPGDLAALTAAIERVTSLPARKLDALRRNAVRTSAAYSDQAVTRRWAVELDRAAAPNVRTRQPEPPDPLALRARRKLARLWHKRRETRRARGGL</sequence>
<dbReference type="Gene3D" id="3.40.50.2000">
    <property type="entry name" value="Glycogen Phosphorylase B"/>
    <property type="match status" value="3"/>
</dbReference>
<keyword evidence="5" id="KW-1185">Reference proteome</keyword>
<dbReference type="PANTHER" id="PTHR12526">
    <property type="entry name" value="GLYCOSYLTRANSFERASE"/>
    <property type="match status" value="1"/>
</dbReference>
<accession>A0A2U1TEW3</accession>
<reference evidence="5" key="1">
    <citation type="submission" date="2018-04" db="EMBL/GenBank/DDBJ databases">
        <authorList>
            <person name="Liu S."/>
            <person name="Wang Z."/>
            <person name="Li J."/>
        </authorList>
    </citation>
    <scope>NUCLEOTIDE SEQUENCE [LARGE SCALE GENOMIC DNA]</scope>
    <source>
        <strain evidence="5">622</strain>
    </source>
</reference>
<proteinExistence type="predicted"/>
<dbReference type="AlphaFoldDB" id="A0A2U1TEW3"/>
<evidence type="ECO:0000259" key="3">
    <source>
        <dbReference type="Pfam" id="PF00534"/>
    </source>
</evidence>
<keyword evidence="2" id="KW-0808">Transferase</keyword>
<dbReference type="SUPFAM" id="SSF53756">
    <property type="entry name" value="UDP-Glycosyltransferase/glycogen phosphorylase"/>
    <property type="match status" value="1"/>
</dbReference>
<name>A0A2U1TEW3_9MICO</name>
<evidence type="ECO:0000256" key="2">
    <source>
        <dbReference type="ARBA" id="ARBA00022679"/>
    </source>
</evidence>
<keyword evidence="1" id="KW-0328">Glycosyltransferase</keyword>
<dbReference type="Proteomes" id="UP000244962">
    <property type="component" value="Unassembled WGS sequence"/>
</dbReference>
<dbReference type="InterPro" id="IPR001296">
    <property type="entry name" value="Glyco_trans_1"/>
</dbReference>
<evidence type="ECO:0000313" key="4">
    <source>
        <dbReference type="EMBL" id="PWC07421.1"/>
    </source>
</evidence>
<organism evidence="4 5">
    <name type="scientific">Mycetocola zhujimingii</name>
    <dbReference type="NCBI Taxonomy" id="2079792"/>
    <lineage>
        <taxon>Bacteria</taxon>
        <taxon>Bacillati</taxon>
        <taxon>Actinomycetota</taxon>
        <taxon>Actinomycetes</taxon>
        <taxon>Micrococcales</taxon>
        <taxon>Microbacteriaceae</taxon>
        <taxon>Mycetocola</taxon>
    </lineage>
</organism>
<dbReference type="Pfam" id="PF00534">
    <property type="entry name" value="Glycos_transf_1"/>
    <property type="match status" value="1"/>
</dbReference>
<gene>
    <name evidence="4" type="ORF">DF223_07350</name>
</gene>
<evidence type="ECO:0000313" key="5">
    <source>
        <dbReference type="Proteomes" id="UP000244962"/>
    </source>
</evidence>
<comment type="caution">
    <text evidence="4">The sequence shown here is derived from an EMBL/GenBank/DDBJ whole genome shotgun (WGS) entry which is preliminary data.</text>
</comment>
<protein>
    <recommendedName>
        <fullName evidence="3">Glycosyl transferase family 1 domain-containing protein</fullName>
    </recommendedName>
</protein>